<evidence type="ECO:0000313" key="2">
    <source>
        <dbReference type="EMBL" id="KAF1829540.1"/>
    </source>
</evidence>
<gene>
    <name evidence="2" type="ORF">BDW02DRAFT_144524</name>
</gene>
<name>A0A6A5K084_9PLEO</name>
<keyword evidence="3" id="KW-1185">Reference proteome</keyword>
<dbReference type="AlphaFoldDB" id="A0A6A5K084"/>
<feature type="region of interest" description="Disordered" evidence="1">
    <location>
        <begin position="55"/>
        <end position="74"/>
    </location>
</feature>
<feature type="compositionally biased region" description="Polar residues" evidence="1">
    <location>
        <begin position="59"/>
        <end position="70"/>
    </location>
</feature>
<sequence length="86" mass="9153">MAANIPIRSRHTSPSNSRLSTNNSILGINASIPTPIGVNLEGVTTAAFLQPKVPLGQPTLESNSRANTPSPLKDNIISRANLRRIL</sequence>
<feature type="compositionally biased region" description="Polar residues" evidence="1">
    <location>
        <begin position="12"/>
        <end position="23"/>
    </location>
</feature>
<evidence type="ECO:0000256" key="1">
    <source>
        <dbReference type="SAM" id="MobiDB-lite"/>
    </source>
</evidence>
<organism evidence="2 3">
    <name type="scientific">Decorospora gaudefroyi</name>
    <dbReference type="NCBI Taxonomy" id="184978"/>
    <lineage>
        <taxon>Eukaryota</taxon>
        <taxon>Fungi</taxon>
        <taxon>Dikarya</taxon>
        <taxon>Ascomycota</taxon>
        <taxon>Pezizomycotina</taxon>
        <taxon>Dothideomycetes</taxon>
        <taxon>Pleosporomycetidae</taxon>
        <taxon>Pleosporales</taxon>
        <taxon>Pleosporineae</taxon>
        <taxon>Pleosporaceae</taxon>
        <taxon>Decorospora</taxon>
    </lineage>
</organism>
<protein>
    <submittedName>
        <fullName evidence="2">Uncharacterized protein</fullName>
    </submittedName>
</protein>
<proteinExistence type="predicted"/>
<dbReference type="EMBL" id="ML975437">
    <property type="protein sequence ID" value="KAF1829540.1"/>
    <property type="molecule type" value="Genomic_DNA"/>
</dbReference>
<reference evidence="2" key="1">
    <citation type="submission" date="2020-01" db="EMBL/GenBank/DDBJ databases">
        <authorList>
            <consortium name="DOE Joint Genome Institute"/>
            <person name="Haridas S."/>
            <person name="Albert R."/>
            <person name="Binder M."/>
            <person name="Bloem J."/>
            <person name="Labutti K."/>
            <person name="Salamov A."/>
            <person name="Andreopoulos B."/>
            <person name="Baker S.E."/>
            <person name="Barry K."/>
            <person name="Bills G."/>
            <person name="Bluhm B.H."/>
            <person name="Cannon C."/>
            <person name="Castanera R."/>
            <person name="Culley D.E."/>
            <person name="Daum C."/>
            <person name="Ezra D."/>
            <person name="Gonzalez J.B."/>
            <person name="Henrissat B."/>
            <person name="Kuo A."/>
            <person name="Liang C."/>
            <person name="Lipzen A."/>
            <person name="Lutzoni F."/>
            <person name="Magnuson J."/>
            <person name="Mondo S."/>
            <person name="Nolan M."/>
            <person name="Ohm R."/>
            <person name="Pangilinan J."/>
            <person name="Park H.-J."/>
            <person name="Ramirez L."/>
            <person name="Alfaro M."/>
            <person name="Sun H."/>
            <person name="Tritt A."/>
            <person name="Yoshinaga Y."/>
            <person name="Zwiers L.-H."/>
            <person name="Turgeon B.G."/>
            <person name="Goodwin S.B."/>
            <person name="Spatafora J.W."/>
            <person name="Crous P.W."/>
            <person name="Grigoriev I.V."/>
        </authorList>
    </citation>
    <scope>NUCLEOTIDE SEQUENCE</scope>
    <source>
        <strain evidence="2">P77</strain>
    </source>
</reference>
<evidence type="ECO:0000313" key="3">
    <source>
        <dbReference type="Proteomes" id="UP000800040"/>
    </source>
</evidence>
<feature type="region of interest" description="Disordered" evidence="1">
    <location>
        <begin position="1"/>
        <end position="23"/>
    </location>
</feature>
<dbReference type="Proteomes" id="UP000800040">
    <property type="component" value="Unassembled WGS sequence"/>
</dbReference>
<accession>A0A6A5K084</accession>